<keyword evidence="5" id="KW-0472">Membrane</keyword>
<sequence>MANDPPVIKPWGKFNKKILQELIDEGKVDIACASDSRYIDRLRLRNFCRNFRSYARSRQLEDEVSGYRRRQENDDDEEVDDDEVDNDEDNDDEIEDNDDEENDATMTKATASKKKAPSKKKGGVKTTGEEEPIDVDSPPPTKKQRATLTCFFGGVPPPDAQPQVSLLPGGRMLSIQWKTSEKLFLDLQAAVQGIPKNSSRYTGYSDTTQVMVNAGVRAIDGYHRGAPQLIHLDRECTGNPKIKMFQVPTKKKVSFAGMKHMQFNCMYVITLKVASDRHALTAQPKNGGIADFGFLESQSSTEVNRGVGGGGGGGGGGGRGRGGGGGGQVVKESSEEENSVEKEKVREDGGRRRGATGHGGWGNDTDPTVIQRKGPWVLIVWNDEMRREVGEDTEDDVAGGIDVDDVDDVGDDDESSSSPPHRRDHHRNLIGGPGTSLPHCVESALAWGLCLMCLAVSGYHYCKSISSHRYYHRSPPFRPGGWWGWERSRRAFGRGIYSRARRLVVRGMTIGRRGWTAAVCRVKSTHHRSGDEDDDDDDDYYDKDCVGSNHQRRPMTTRRTTRVGGHDDDPRRKPPRWDDAGMRNDDPTTSWIPLTTHSRSELDRISPHERYLTLRRLLESKYPEVLLPRTTTAPSSMRAMKDECVDDDRSSTSINPEDDDSNNDENDDEDDDDNDENDDADYDYANQNSLAPLRNEADVALVGVLRRDGICRRLASLAMRPYNPSTFDITPTTMPSSSSDASRVDDDRARTRTPANAMTTLIRQYPNDELLRRLTRLWRHFLVLPSVEETRSYRSRPLPPSSDGDGVVPIAVAVNEVRINDDAVNDTYRISLIVPAYQEKGSHLRIKLLCALEKARDPNGVEVVIVDAGRCSELESLLLPPAGGGRSVSGVDACDGKRFWGRLSIFAHVSGGGRGPCLNFGASVASGRILTFCHSDTMLPLHWDDRIVRALDHDNYKNDDELIASNVARANSCAFSFGIDTSKEGLSMPFEGDPNSTTPYFPPGIKAVETTANLRTYLYSLPYGDQVLSMHACIFHFLGGFPNQCLMEDYELVSLLRRRAALFTVSHTPGLIAREELVIIQGDPALCSPRRWQKFGVLYVTYMNSKFVNLYSGTRKMNPAELFQLYYGKAPPARCAAISPWELELANQLKATCFK</sequence>
<feature type="compositionally biased region" description="Basic and acidic residues" evidence="6">
    <location>
        <begin position="339"/>
        <end position="351"/>
    </location>
</feature>
<feature type="compositionally biased region" description="Acidic residues" evidence="6">
    <location>
        <begin position="391"/>
        <end position="415"/>
    </location>
</feature>
<feature type="region of interest" description="Disordered" evidence="6">
    <location>
        <begin position="628"/>
        <end position="689"/>
    </location>
</feature>
<keyword evidence="4" id="KW-0808">Transferase</keyword>
<dbReference type="SUPFAM" id="SSF53448">
    <property type="entry name" value="Nucleotide-diphospho-sugar transferases"/>
    <property type="match status" value="1"/>
</dbReference>
<feature type="compositionally biased region" description="Acidic residues" evidence="6">
    <location>
        <begin position="531"/>
        <end position="541"/>
    </location>
</feature>
<feature type="compositionally biased region" description="Basic and acidic residues" evidence="6">
    <location>
        <begin position="59"/>
        <end position="72"/>
    </location>
</feature>
<feature type="compositionally biased region" description="Basic and acidic residues" evidence="6">
    <location>
        <begin position="639"/>
        <end position="650"/>
    </location>
</feature>
<keyword evidence="2" id="KW-1003">Cell membrane</keyword>
<dbReference type="GO" id="GO:0016757">
    <property type="term" value="F:glycosyltransferase activity"/>
    <property type="evidence" value="ECO:0007669"/>
    <property type="project" value="UniProtKB-KW"/>
</dbReference>
<dbReference type="GO" id="GO:0005886">
    <property type="term" value="C:plasma membrane"/>
    <property type="evidence" value="ECO:0007669"/>
    <property type="project" value="UniProtKB-SubCell"/>
</dbReference>
<evidence type="ECO:0000256" key="4">
    <source>
        <dbReference type="ARBA" id="ARBA00022679"/>
    </source>
</evidence>
<evidence type="ECO:0000256" key="2">
    <source>
        <dbReference type="ARBA" id="ARBA00022475"/>
    </source>
</evidence>
<evidence type="ECO:0000313" key="7">
    <source>
        <dbReference type="EMBL" id="KAL3823807.1"/>
    </source>
</evidence>
<comment type="subcellular location">
    <subcellularLocation>
        <location evidence="1">Cell membrane</location>
    </subcellularLocation>
</comment>
<feature type="compositionally biased region" description="Basic residues" evidence="6">
    <location>
        <begin position="550"/>
        <end position="561"/>
    </location>
</feature>
<evidence type="ECO:0000256" key="5">
    <source>
        <dbReference type="ARBA" id="ARBA00023136"/>
    </source>
</evidence>
<feature type="compositionally biased region" description="Basic residues" evidence="6">
    <location>
        <begin position="111"/>
        <end position="123"/>
    </location>
</feature>
<dbReference type="Proteomes" id="UP001530377">
    <property type="component" value="Unassembled WGS sequence"/>
</dbReference>
<feature type="region of interest" description="Disordered" evidence="6">
    <location>
        <begin position="728"/>
        <end position="749"/>
    </location>
</feature>
<feature type="region of interest" description="Disordered" evidence="6">
    <location>
        <begin position="389"/>
        <end position="433"/>
    </location>
</feature>
<feature type="compositionally biased region" description="Acidic residues" evidence="6">
    <location>
        <begin position="656"/>
        <end position="682"/>
    </location>
</feature>
<keyword evidence="3" id="KW-0328">Glycosyltransferase</keyword>
<evidence type="ECO:0000256" key="3">
    <source>
        <dbReference type="ARBA" id="ARBA00022676"/>
    </source>
</evidence>
<evidence type="ECO:0000313" key="8">
    <source>
        <dbReference type="Proteomes" id="UP001530377"/>
    </source>
</evidence>
<feature type="compositionally biased region" description="Acidic residues" evidence="6">
    <location>
        <begin position="73"/>
        <end position="103"/>
    </location>
</feature>
<keyword evidence="8" id="KW-1185">Reference proteome</keyword>
<evidence type="ECO:0000256" key="1">
    <source>
        <dbReference type="ARBA" id="ARBA00004236"/>
    </source>
</evidence>
<dbReference type="InterPro" id="IPR029044">
    <property type="entry name" value="Nucleotide-diphossugar_trans"/>
</dbReference>
<dbReference type="PANTHER" id="PTHR43646:SF2">
    <property type="entry name" value="GLYCOSYLTRANSFERASE 2-LIKE DOMAIN-CONTAINING PROTEIN"/>
    <property type="match status" value="1"/>
</dbReference>
<feature type="region of interest" description="Disordered" evidence="6">
    <location>
        <begin position="301"/>
        <end position="369"/>
    </location>
</feature>
<evidence type="ECO:0008006" key="9">
    <source>
        <dbReference type="Google" id="ProtNLM"/>
    </source>
</evidence>
<name>A0ABD3SHN0_9STRA</name>
<organism evidence="7 8">
    <name type="scientific">Cyclostephanos tholiformis</name>
    <dbReference type="NCBI Taxonomy" id="382380"/>
    <lineage>
        <taxon>Eukaryota</taxon>
        <taxon>Sar</taxon>
        <taxon>Stramenopiles</taxon>
        <taxon>Ochrophyta</taxon>
        <taxon>Bacillariophyta</taxon>
        <taxon>Coscinodiscophyceae</taxon>
        <taxon>Thalassiosirophycidae</taxon>
        <taxon>Stephanodiscales</taxon>
        <taxon>Stephanodiscaceae</taxon>
        <taxon>Cyclostephanos</taxon>
    </lineage>
</organism>
<proteinExistence type="predicted"/>
<dbReference type="AlphaFoldDB" id="A0ABD3SHN0"/>
<accession>A0ABD3SHN0</accession>
<evidence type="ECO:0000256" key="6">
    <source>
        <dbReference type="SAM" id="MobiDB-lite"/>
    </source>
</evidence>
<comment type="caution">
    <text evidence="7">The sequence shown here is derived from an EMBL/GenBank/DDBJ whole genome shotgun (WGS) entry which is preliminary data.</text>
</comment>
<feature type="region of interest" description="Disordered" evidence="6">
    <location>
        <begin position="526"/>
        <end position="595"/>
    </location>
</feature>
<dbReference type="EMBL" id="JALLPB020000029">
    <property type="protein sequence ID" value="KAL3823807.1"/>
    <property type="molecule type" value="Genomic_DNA"/>
</dbReference>
<protein>
    <recommendedName>
        <fullName evidence="9">Glycosyltransferase 2-like domain-containing protein</fullName>
    </recommendedName>
</protein>
<gene>
    <name evidence="7" type="ORF">ACHAXA_011594</name>
</gene>
<feature type="compositionally biased region" description="Gly residues" evidence="6">
    <location>
        <begin position="306"/>
        <end position="328"/>
    </location>
</feature>
<dbReference type="PANTHER" id="PTHR43646">
    <property type="entry name" value="GLYCOSYLTRANSFERASE"/>
    <property type="match status" value="1"/>
</dbReference>
<feature type="region of interest" description="Disordered" evidence="6">
    <location>
        <begin position="59"/>
        <end position="144"/>
    </location>
</feature>
<feature type="compositionally biased region" description="Basic and acidic residues" evidence="6">
    <location>
        <begin position="564"/>
        <end position="586"/>
    </location>
</feature>
<reference evidence="7 8" key="1">
    <citation type="submission" date="2024-10" db="EMBL/GenBank/DDBJ databases">
        <title>Updated reference genomes for cyclostephanoid diatoms.</title>
        <authorList>
            <person name="Roberts W.R."/>
            <person name="Alverson A.J."/>
        </authorList>
    </citation>
    <scope>NUCLEOTIDE SEQUENCE [LARGE SCALE GENOMIC DNA]</scope>
    <source>
        <strain evidence="7 8">AJA228-03</strain>
    </source>
</reference>
<dbReference type="Gene3D" id="3.90.550.10">
    <property type="entry name" value="Spore Coat Polysaccharide Biosynthesis Protein SpsA, Chain A"/>
    <property type="match status" value="1"/>
</dbReference>